<evidence type="ECO:0000313" key="2">
    <source>
        <dbReference type="EMBL" id="RCK34705.1"/>
    </source>
</evidence>
<keyword evidence="1" id="KW-0812">Transmembrane</keyword>
<dbReference type="InterPro" id="IPR045708">
    <property type="entry name" value="DUF6064"/>
</dbReference>
<dbReference type="Pfam" id="PF19540">
    <property type="entry name" value="DUF6064"/>
    <property type="match status" value="1"/>
</dbReference>
<sequence>MSEWWDYGLADFLLFSPRVYYRLFETLNSVWWIAVIAAFVAGLVAAGMAMRHGHRGNRVILVLLALIWAWCGYGFVWQYYQPINWAVAYILPGFAVEALLLLIFAARPLPLRFGWRGDLTSYVGAGIMIVALVVYPFVGLIEGRDWIQAELFGSAADPTALGTLGFVLMARGTWRWLLLPVPLVWCGFASATLWVMDQQVAYVMLAAVWLTIFSGWLDLKNGVTTRRLTEAELAHPPAASD</sequence>
<evidence type="ECO:0008006" key="4">
    <source>
        <dbReference type="Google" id="ProtNLM"/>
    </source>
</evidence>
<feature type="transmembrane region" description="Helical" evidence="1">
    <location>
        <begin position="119"/>
        <end position="139"/>
    </location>
</feature>
<keyword evidence="1" id="KW-0472">Membrane</keyword>
<accession>A0A367W2R3</accession>
<evidence type="ECO:0000256" key="1">
    <source>
        <dbReference type="SAM" id="Phobius"/>
    </source>
</evidence>
<dbReference type="RefSeq" id="WP_114103238.1">
    <property type="nucleotide sequence ID" value="NZ_JPWF01000010.1"/>
</dbReference>
<proteinExistence type="predicted"/>
<dbReference type="AlphaFoldDB" id="A0A367W2R3"/>
<reference evidence="2 3" key="1">
    <citation type="submission" date="2014-07" db="EMBL/GenBank/DDBJ databases">
        <title>Draft genome sequence of Thalassospira profundimaris 35.</title>
        <authorList>
            <person name="Lai Q."/>
            <person name="Shao Z."/>
        </authorList>
    </citation>
    <scope>NUCLEOTIDE SEQUENCE [LARGE SCALE GENOMIC DNA]</scope>
    <source>
        <strain evidence="2 3">35</strain>
    </source>
</reference>
<feature type="transmembrane region" description="Helical" evidence="1">
    <location>
        <begin position="59"/>
        <end position="80"/>
    </location>
</feature>
<dbReference type="EMBL" id="JPWF01000010">
    <property type="protein sequence ID" value="RCK34705.1"/>
    <property type="molecule type" value="Genomic_DNA"/>
</dbReference>
<feature type="transmembrane region" description="Helical" evidence="1">
    <location>
        <begin position="201"/>
        <end position="219"/>
    </location>
</feature>
<dbReference type="OrthoDB" id="581693at2"/>
<organism evidence="2 3">
    <name type="scientific">Thalassospira profundimaris</name>
    <dbReference type="NCBI Taxonomy" id="502049"/>
    <lineage>
        <taxon>Bacteria</taxon>
        <taxon>Pseudomonadati</taxon>
        <taxon>Pseudomonadota</taxon>
        <taxon>Alphaproteobacteria</taxon>
        <taxon>Rhodospirillales</taxon>
        <taxon>Thalassospiraceae</taxon>
        <taxon>Thalassospira</taxon>
    </lineage>
</organism>
<gene>
    <name evidence="2" type="ORF">TH19_15850</name>
</gene>
<keyword evidence="1" id="KW-1133">Transmembrane helix</keyword>
<evidence type="ECO:0000313" key="3">
    <source>
        <dbReference type="Proteomes" id="UP000253226"/>
    </source>
</evidence>
<feature type="transmembrane region" description="Helical" evidence="1">
    <location>
        <begin position="151"/>
        <end position="169"/>
    </location>
</feature>
<comment type="caution">
    <text evidence="2">The sequence shown here is derived from an EMBL/GenBank/DDBJ whole genome shotgun (WGS) entry which is preliminary data.</text>
</comment>
<dbReference type="Proteomes" id="UP000253226">
    <property type="component" value="Unassembled WGS sequence"/>
</dbReference>
<name>A0A367W2R3_9PROT</name>
<feature type="transmembrane region" description="Helical" evidence="1">
    <location>
        <begin position="29"/>
        <end position="47"/>
    </location>
</feature>
<protein>
    <recommendedName>
        <fullName evidence="4">MFS transporter permease</fullName>
    </recommendedName>
</protein>
<feature type="transmembrane region" description="Helical" evidence="1">
    <location>
        <begin position="176"/>
        <end position="195"/>
    </location>
</feature>
<feature type="transmembrane region" description="Helical" evidence="1">
    <location>
        <begin position="86"/>
        <end position="107"/>
    </location>
</feature>